<feature type="domain" description="Response regulatory" evidence="3">
    <location>
        <begin position="32"/>
        <end position="149"/>
    </location>
</feature>
<evidence type="ECO:0000256" key="2">
    <source>
        <dbReference type="PROSITE-ProRule" id="PRU00169"/>
    </source>
</evidence>
<dbReference type="SUPFAM" id="SSF52172">
    <property type="entry name" value="CheY-like"/>
    <property type="match status" value="1"/>
</dbReference>
<reference evidence="4 5" key="1">
    <citation type="submission" date="2017-10" db="EMBL/GenBank/DDBJ databases">
        <title>Novel microbial diversity and functional potential in the marine mammal oral microbiome.</title>
        <authorList>
            <person name="Dudek N.K."/>
            <person name="Sun C.L."/>
            <person name="Burstein D."/>
            <person name="Kantor R.S."/>
            <person name="Aliaga Goltsman D.S."/>
            <person name="Bik E.M."/>
            <person name="Thomas B.C."/>
            <person name="Banfield J.F."/>
            <person name="Relman D.A."/>
        </authorList>
    </citation>
    <scope>NUCLEOTIDE SEQUENCE [LARGE SCALE GENOMIC DNA]</scope>
    <source>
        <strain evidence="4">DOLJORAL78_47_16</strain>
    </source>
</reference>
<dbReference type="InterPro" id="IPR050595">
    <property type="entry name" value="Bact_response_regulator"/>
</dbReference>
<dbReference type="Gene3D" id="3.40.50.2300">
    <property type="match status" value="1"/>
</dbReference>
<evidence type="ECO:0000256" key="1">
    <source>
        <dbReference type="ARBA" id="ARBA00022553"/>
    </source>
</evidence>
<dbReference type="PROSITE" id="PS50110">
    <property type="entry name" value="RESPONSE_REGULATORY"/>
    <property type="match status" value="1"/>
</dbReference>
<dbReference type="AlphaFoldDB" id="A0A2G6KA60"/>
<sequence length="176" mass="20554">MILYEKGGGNIVERRGNVVEQRGDIVEQRRENILLVDDRPENLLVLESVLEDCEYNLFKAQSGYEALRMALRHPLDMVLLDVQMSGMDGFEVATLLRGKRETKDVAIIFITANSKDPEHIQRGYDIGAENYLFKPIDPEELKQKIEAALKFRRYKRQMKLHDMRTSRRQSQHHHCD</sequence>
<feature type="modified residue" description="4-aspartylphosphate" evidence="2">
    <location>
        <position position="81"/>
    </location>
</feature>
<evidence type="ECO:0000259" key="3">
    <source>
        <dbReference type="PROSITE" id="PS50110"/>
    </source>
</evidence>
<organism evidence="4 5">
    <name type="scientific">candidate division KSB3 bacterium</name>
    <dbReference type="NCBI Taxonomy" id="2044937"/>
    <lineage>
        <taxon>Bacteria</taxon>
        <taxon>candidate division KSB3</taxon>
    </lineage>
</organism>
<proteinExistence type="predicted"/>
<dbReference type="EMBL" id="PDSK01000112">
    <property type="protein sequence ID" value="PIE32557.1"/>
    <property type="molecule type" value="Genomic_DNA"/>
</dbReference>
<dbReference type="GO" id="GO:0000160">
    <property type="term" value="P:phosphorelay signal transduction system"/>
    <property type="evidence" value="ECO:0007669"/>
    <property type="project" value="InterPro"/>
</dbReference>
<evidence type="ECO:0000313" key="5">
    <source>
        <dbReference type="Proteomes" id="UP000230821"/>
    </source>
</evidence>
<protein>
    <recommendedName>
        <fullName evidence="3">Response regulatory domain-containing protein</fullName>
    </recommendedName>
</protein>
<accession>A0A2G6KA60</accession>
<dbReference type="PANTHER" id="PTHR44591">
    <property type="entry name" value="STRESS RESPONSE REGULATOR PROTEIN 1"/>
    <property type="match status" value="1"/>
</dbReference>
<dbReference type="InterPro" id="IPR001789">
    <property type="entry name" value="Sig_transdc_resp-reg_receiver"/>
</dbReference>
<dbReference type="SMART" id="SM00448">
    <property type="entry name" value="REC"/>
    <property type="match status" value="1"/>
</dbReference>
<gene>
    <name evidence="4" type="ORF">CSA56_15250</name>
</gene>
<evidence type="ECO:0000313" key="4">
    <source>
        <dbReference type="EMBL" id="PIE32557.1"/>
    </source>
</evidence>
<name>A0A2G6KA60_9BACT</name>
<comment type="caution">
    <text evidence="4">The sequence shown here is derived from an EMBL/GenBank/DDBJ whole genome shotgun (WGS) entry which is preliminary data.</text>
</comment>
<keyword evidence="1 2" id="KW-0597">Phosphoprotein</keyword>
<dbReference type="InterPro" id="IPR011006">
    <property type="entry name" value="CheY-like_superfamily"/>
</dbReference>
<dbReference type="Proteomes" id="UP000230821">
    <property type="component" value="Unassembled WGS sequence"/>
</dbReference>
<dbReference type="PANTHER" id="PTHR44591:SF3">
    <property type="entry name" value="RESPONSE REGULATORY DOMAIN-CONTAINING PROTEIN"/>
    <property type="match status" value="1"/>
</dbReference>
<dbReference type="Pfam" id="PF00072">
    <property type="entry name" value="Response_reg"/>
    <property type="match status" value="1"/>
</dbReference>